<name>A0ACC2CV78_DIPCM</name>
<evidence type="ECO:0000313" key="2">
    <source>
        <dbReference type="Proteomes" id="UP001162992"/>
    </source>
</evidence>
<accession>A0ACC2CV78</accession>
<evidence type="ECO:0000313" key="1">
    <source>
        <dbReference type="EMBL" id="KAJ7545938.1"/>
    </source>
</evidence>
<organism evidence="1 2">
    <name type="scientific">Diphasiastrum complanatum</name>
    <name type="common">Issler's clubmoss</name>
    <name type="synonym">Lycopodium complanatum</name>
    <dbReference type="NCBI Taxonomy" id="34168"/>
    <lineage>
        <taxon>Eukaryota</taxon>
        <taxon>Viridiplantae</taxon>
        <taxon>Streptophyta</taxon>
        <taxon>Embryophyta</taxon>
        <taxon>Tracheophyta</taxon>
        <taxon>Lycopodiopsida</taxon>
        <taxon>Lycopodiales</taxon>
        <taxon>Lycopodiaceae</taxon>
        <taxon>Lycopodioideae</taxon>
        <taxon>Diphasiastrum</taxon>
    </lineage>
</organism>
<protein>
    <submittedName>
        <fullName evidence="1">Uncharacterized protein</fullName>
    </submittedName>
</protein>
<dbReference type="EMBL" id="CM055099">
    <property type="protein sequence ID" value="KAJ7545938.1"/>
    <property type="molecule type" value="Genomic_DNA"/>
</dbReference>
<sequence>MESGSGSAPFVPPYYVKFDDSPEVIKFKTLIENRGPHDVLFKMGRQPLSDSEARLCESKDDDTIISMKKPGHGGKNVQQLAKHLAVFYLEDKDPGTRLEVGTREGEVVVDLDEKMRMLEEDKAFWRETYDIWRDFKYCRSKIIYAADLLESLQMRLTYFLHNSQEVSSVNITLPPFEFGIKQVSYTILVWHYFHKENEQSWSLNEKEWINFCMNYSEVNYVMDLKSKGLRKRHQKWQRRSAKKCKFTSSISRARGMRQLMCFQP</sequence>
<reference evidence="2" key="1">
    <citation type="journal article" date="2024" name="Proc. Natl. Acad. Sci. U.S.A.">
        <title>Extraordinary preservation of gene collinearity over three hundred million years revealed in homosporous lycophytes.</title>
        <authorList>
            <person name="Li C."/>
            <person name="Wickell D."/>
            <person name="Kuo L.Y."/>
            <person name="Chen X."/>
            <person name="Nie B."/>
            <person name="Liao X."/>
            <person name="Peng D."/>
            <person name="Ji J."/>
            <person name="Jenkins J."/>
            <person name="Williams M."/>
            <person name="Shu S."/>
            <person name="Plott C."/>
            <person name="Barry K."/>
            <person name="Rajasekar S."/>
            <person name="Grimwood J."/>
            <person name="Han X."/>
            <person name="Sun S."/>
            <person name="Hou Z."/>
            <person name="He W."/>
            <person name="Dai G."/>
            <person name="Sun C."/>
            <person name="Schmutz J."/>
            <person name="Leebens-Mack J.H."/>
            <person name="Li F.W."/>
            <person name="Wang L."/>
        </authorList>
    </citation>
    <scope>NUCLEOTIDE SEQUENCE [LARGE SCALE GENOMIC DNA]</scope>
    <source>
        <strain evidence="2">cv. PW_Plant_1</strain>
    </source>
</reference>
<gene>
    <name evidence="1" type="ORF">O6H91_08G017100</name>
</gene>
<proteinExistence type="predicted"/>
<comment type="caution">
    <text evidence="1">The sequence shown here is derived from an EMBL/GenBank/DDBJ whole genome shotgun (WGS) entry which is preliminary data.</text>
</comment>
<dbReference type="Proteomes" id="UP001162992">
    <property type="component" value="Chromosome 8"/>
</dbReference>
<keyword evidence="2" id="KW-1185">Reference proteome</keyword>